<protein>
    <submittedName>
        <fullName evidence="2">Uncharacterized protein</fullName>
    </submittedName>
</protein>
<feature type="region of interest" description="Disordered" evidence="1">
    <location>
        <begin position="199"/>
        <end position="225"/>
    </location>
</feature>
<evidence type="ECO:0000313" key="2">
    <source>
        <dbReference type="EMBL" id="KAL2610754.1"/>
    </source>
</evidence>
<proteinExistence type="predicted"/>
<dbReference type="Proteomes" id="UP001605036">
    <property type="component" value="Unassembled WGS sequence"/>
</dbReference>
<sequence>MKEGDLTYVSASPREAGPETGDWQIHPIGNPASSPSANFRLSVNSQSATILPYDPKSPICSIGKSKRGRWTVVEGSARSNVLIATHQIPAEAEKPNHNRIDNISPEIGLDMEVILPTETATPAPHLLQISTSADKTNCPPDPSNEKGIGMRESRLLCLDLMEFGPGLIDPEIGQGTIATRSTSIASDPFSKTPPYYTANDPTLTGSPEMAMETEEPNQPPHPSQEARLNERVISSTSHATPTSFPARRTLMKDHGSNRTAVSTRVDVSRERKPIRQSSGSASLSLLLVGIATRPPLTLSGLLSGLPGSRAVWAGRTTLTKRHSMPLLS</sequence>
<dbReference type="AlphaFoldDB" id="A0ABD1XPQ8"/>
<evidence type="ECO:0000256" key="1">
    <source>
        <dbReference type="SAM" id="MobiDB-lite"/>
    </source>
</evidence>
<gene>
    <name evidence="2" type="ORF">R1flu_022446</name>
</gene>
<accession>A0ABD1XPQ8</accession>
<organism evidence="2 3">
    <name type="scientific">Riccia fluitans</name>
    <dbReference type="NCBI Taxonomy" id="41844"/>
    <lineage>
        <taxon>Eukaryota</taxon>
        <taxon>Viridiplantae</taxon>
        <taxon>Streptophyta</taxon>
        <taxon>Embryophyta</taxon>
        <taxon>Marchantiophyta</taxon>
        <taxon>Marchantiopsida</taxon>
        <taxon>Marchantiidae</taxon>
        <taxon>Marchantiales</taxon>
        <taxon>Ricciaceae</taxon>
        <taxon>Riccia</taxon>
    </lineage>
</organism>
<comment type="caution">
    <text evidence="2">The sequence shown here is derived from an EMBL/GenBank/DDBJ whole genome shotgun (WGS) entry which is preliminary data.</text>
</comment>
<feature type="region of interest" description="Disordered" evidence="1">
    <location>
        <begin position="255"/>
        <end position="279"/>
    </location>
</feature>
<feature type="region of interest" description="Disordered" evidence="1">
    <location>
        <begin position="1"/>
        <end position="22"/>
    </location>
</feature>
<keyword evidence="3" id="KW-1185">Reference proteome</keyword>
<reference evidence="2 3" key="1">
    <citation type="submission" date="2024-09" db="EMBL/GenBank/DDBJ databases">
        <title>Chromosome-scale assembly of Riccia fluitans.</title>
        <authorList>
            <person name="Paukszto L."/>
            <person name="Sawicki J."/>
            <person name="Karawczyk K."/>
            <person name="Piernik-Szablinska J."/>
            <person name="Szczecinska M."/>
            <person name="Mazdziarz M."/>
        </authorList>
    </citation>
    <scope>NUCLEOTIDE SEQUENCE [LARGE SCALE GENOMIC DNA]</scope>
    <source>
        <strain evidence="2">Rf_01</strain>
        <tissue evidence="2">Aerial parts of the thallus</tissue>
    </source>
</reference>
<dbReference type="EMBL" id="JBHFFA010000007">
    <property type="protein sequence ID" value="KAL2610754.1"/>
    <property type="molecule type" value="Genomic_DNA"/>
</dbReference>
<evidence type="ECO:0000313" key="3">
    <source>
        <dbReference type="Proteomes" id="UP001605036"/>
    </source>
</evidence>
<name>A0ABD1XPQ8_9MARC</name>